<feature type="non-terminal residue" evidence="2">
    <location>
        <position position="1"/>
    </location>
</feature>
<comment type="caution">
    <text evidence="2">The sequence shown here is derived from an EMBL/GenBank/DDBJ whole genome shotgun (WGS) entry which is preliminary data.</text>
</comment>
<evidence type="ECO:0000313" key="3">
    <source>
        <dbReference type="Proteomes" id="UP001465976"/>
    </source>
</evidence>
<sequence length="562" mass="62507">EQFGCWDNEIWLDPKKGELCRGPEGPKCKIFPMLLPARQRRVRLKDGTFLRFLAGVKSKDVDRWVTDLITEQFSRGVPEVEVIQPTIFSTLTNTTIAVGDGLWKGPLACLGEREVMENGATTRFMLKDKGDLLVVLIDEEEEYQVWMSQALSVFHVRGISLDDDLSQFKLLVRRLTLSGYLSASEITRQQRREKPVYLFVHPHSTSTPPTWCTTSSFHRWSLDPTGQHPLPVEICEDLGLPVELSLQVYSTYRHCWRNRSYKWIHQYQLAGGFNPKTTDFARHLGYPIYQVQNDSDRFEGDNVTPASPAQSSPAVSTSLKISLNKDSISSSRNHRSISSKIIKHEEGVSGKRKTPQMTSATSLNLRTASNTPGNAISRIPVREVSTESMLSVSTPPRTRPQTQPLEPPLEYRIVTRGTTKPGITSGKVVLGSSRAPRVAPVASLPSKLIHTTSPSCDLPTPGSAPMTPASTGTAKPSASTTHISRPRTEPSSASAPEPRASQRPKGGYGIERNVGDPRTYNAMEAPSKRVQRRRDPTIPARPTARPTNDHERSSSGSRRVWR</sequence>
<keyword evidence="3" id="KW-1185">Reference proteome</keyword>
<reference evidence="2 3" key="1">
    <citation type="submission" date="2024-02" db="EMBL/GenBank/DDBJ databases">
        <title>A draft genome for the cacao thread blight pathogen Marasmius crinis-equi.</title>
        <authorList>
            <person name="Cohen S.P."/>
            <person name="Baruah I.K."/>
            <person name="Amoako-Attah I."/>
            <person name="Bukari Y."/>
            <person name="Meinhardt L.W."/>
            <person name="Bailey B.A."/>
        </authorList>
    </citation>
    <scope>NUCLEOTIDE SEQUENCE [LARGE SCALE GENOMIC DNA]</scope>
    <source>
        <strain evidence="2 3">GH-76</strain>
    </source>
</reference>
<proteinExistence type="predicted"/>
<feature type="compositionally biased region" description="Polar residues" evidence="1">
    <location>
        <begin position="355"/>
        <end position="374"/>
    </location>
</feature>
<accession>A0ABR3EMB4</accession>
<name>A0ABR3EMB4_9AGAR</name>
<feature type="compositionally biased region" description="Low complexity" evidence="1">
    <location>
        <begin position="537"/>
        <end position="546"/>
    </location>
</feature>
<dbReference type="EMBL" id="JBAHYK010003050">
    <property type="protein sequence ID" value="KAL0564014.1"/>
    <property type="molecule type" value="Genomic_DNA"/>
</dbReference>
<feature type="compositionally biased region" description="Polar residues" evidence="1">
    <location>
        <begin position="468"/>
        <end position="483"/>
    </location>
</feature>
<feature type="compositionally biased region" description="Low complexity" evidence="1">
    <location>
        <begin position="303"/>
        <end position="318"/>
    </location>
</feature>
<feature type="region of interest" description="Disordered" evidence="1">
    <location>
        <begin position="296"/>
        <end position="375"/>
    </location>
</feature>
<feature type="region of interest" description="Disordered" evidence="1">
    <location>
        <begin position="445"/>
        <end position="562"/>
    </location>
</feature>
<organism evidence="2 3">
    <name type="scientific">Marasmius crinis-equi</name>
    <dbReference type="NCBI Taxonomy" id="585013"/>
    <lineage>
        <taxon>Eukaryota</taxon>
        <taxon>Fungi</taxon>
        <taxon>Dikarya</taxon>
        <taxon>Basidiomycota</taxon>
        <taxon>Agaricomycotina</taxon>
        <taxon>Agaricomycetes</taxon>
        <taxon>Agaricomycetidae</taxon>
        <taxon>Agaricales</taxon>
        <taxon>Marasmiineae</taxon>
        <taxon>Marasmiaceae</taxon>
        <taxon>Marasmius</taxon>
    </lineage>
</organism>
<dbReference type="Proteomes" id="UP001465976">
    <property type="component" value="Unassembled WGS sequence"/>
</dbReference>
<evidence type="ECO:0000256" key="1">
    <source>
        <dbReference type="SAM" id="MobiDB-lite"/>
    </source>
</evidence>
<evidence type="ECO:0000313" key="2">
    <source>
        <dbReference type="EMBL" id="KAL0564014.1"/>
    </source>
</evidence>
<protein>
    <submittedName>
        <fullName evidence="2">Uncharacterized protein</fullName>
    </submittedName>
</protein>
<feature type="compositionally biased region" description="Low complexity" evidence="1">
    <location>
        <begin position="489"/>
        <end position="504"/>
    </location>
</feature>
<gene>
    <name evidence="2" type="ORF">V5O48_018042</name>
</gene>